<dbReference type="AlphaFoldDB" id="C4GB80"/>
<dbReference type="EMBL" id="ACIP02000002">
    <property type="protein sequence ID" value="EEP28373.1"/>
    <property type="molecule type" value="Genomic_DNA"/>
</dbReference>
<organism evidence="2 3">
    <name type="scientific">Shuttleworthella satelles DSM 14600</name>
    <dbReference type="NCBI Taxonomy" id="626523"/>
    <lineage>
        <taxon>Bacteria</taxon>
        <taxon>Bacillati</taxon>
        <taxon>Bacillota</taxon>
        <taxon>Clostridia</taxon>
        <taxon>Lachnospirales</taxon>
        <taxon>Lachnospiraceae</taxon>
        <taxon>Shuttleworthella</taxon>
    </lineage>
</organism>
<reference evidence="2" key="1">
    <citation type="submission" date="2009-04" db="EMBL/GenBank/DDBJ databases">
        <authorList>
            <person name="Weinstock G."/>
            <person name="Sodergren E."/>
            <person name="Clifton S."/>
            <person name="Fulton L."/>
            <person name="Fulton B."/>
            <person name="Courtney L."/>
            <person name="Fronick C."/>
            <person name="Harrison M."/>
            <person name="Strong C."/>
            <person name="Farmer C."/>
            <person name="Delahaunty K."/>
            <person name="Markovic C."/>
            <person name="Hall O."/>
            <person name="Minx P."/>
            <person name="Tomlinson C."/>
            <person name="Mitreva M."/>
            <person name="Nelson J."/>
            <person name="Hou S."/>
            <person name="Wollam A."/>
            <person name="Pepin K.H."/>
            <person name="Johnson M."/>
            <person name="Bhonagiri V."/>
            <person name="Nash W.E."/>
            <person name="Warren W."/>
            <person name="Chinwalla A."/>
            <person name="Mardis E.R."/>
            <person name="Wilson R.K."/>
        </authorList>
    </citation>
    <scope>NUCLEOTIDE SEQUENCE [LARGE SCALE GENOMIC DNA]</scope>
    <source>
        <strain evidence="2">DSM 14600</strain>
    </source>
</reference>
<dbReference type="Proteomes" id="UP000003494">
    <property type="component" value="Unassembled WGS sequence"/>
</dbReference>
<dbReference type="NCBIfam" id="TIGR03936">
    <property type="entry name" value="sam_1_link_chp"/>
    <property type="match status" value="1"/>
</dbReference>
<proteinExistence type="predicted"/>
<protein>
    <submittedName>
        <fullName evidence="2">Radical SAM-linked protein</fullName>
    </submittedName>
</protein>
<comment type="caution">
    <text evidence="2">The sequence shown here is derived from an EMBL/GenBank/DDBJ whole genome shotgun (WGS) entry which is preliminary data.</text>
</comment>
<dbReference type="HOGENOM" id="CLU_083579_1_0_9"/>
<feature type="domain" description="DUF2344" evidence="1">
    <location>
        <begin position="1"/>
        <end position="194"/>
    </location>
</feature>
<name>C4GB80_9FIRM</name>
<dbReference type="Pfam" id="PF10105">
    <property type="entry name" value="DUF2344"/>
    <property type="match status" value="1"/>
</dbReference>
<dbReference type="eggNOG" id="COG5011">
    <property type="taxonomic scope" value="Bacteria"/>
</dbReference>
<sequence length="240" mass="27492">MKYIGHLDIMRYFQKAMRRARIPMKFSQGYHPHPIMSFAEPLGLGITSDGEYMDIETEEGLDGLSAMKALGETMVDGMVIHSLRRLPENAKNAMASVEASSYRLTYRRGKAPLQLRELIDAREDFYDRAEHITIVKKTKKSERSLDLKPLIYRWEIEPFIPGNQACPADPADEECGPVCHRIMLSSGSTDNIKPDLVMEHFHRFLGLDPQEYAIRVYREDMFTRVDGQFVSLEDVGEGIF</sequence>
<evidence type="ECO:0000259" key="1">
    <source>
        <dbReference type="Pfam" id="PF10105"/>
    </source>
</evidence>
<gene>
    <name evidence="2" type="ORF">GCWU000342_01181</name>
</gene>
<evidence type="ECO:0000313" key="3">
    <source>
        <dbReference type="Proteomes" id="UP000003494"/>
    </source>
</evidence>
<dbReference type="STRING" id="626523.GCWU000342_01181"/>
<dbReference type="InterPro" id="IPR018768">
    <property type="entry name" value="DUF2344"/>
</dbReference>
<keyword evidence="3" id="KW-1185">Reference proteome</keyword>
<accession>C4GB80</accession>
<evidence type="ECO:0000313" key="2">
    <source>
        <dbReference type="EMBL" id="EEP28373.1"/>
    </source>
</evidence>